<dbReference type="AlphaFoldDB" id="A0A0A0N4Q2"/>
<evidence type="ECO:0000313" key="2">
    <source>
        <dbReference type="Proteomes" id="UP000281594"/>
    </source>
</evidence>
<sequence length="109" mass="11973">MPVTPAYVIAETARHCRDFAVIDMPDQLVADLALPTVHSSDPVAHRMRMTDRPREMLTGVFLALERAFHHSAYKSAQVLPTGYQAPAAIRPRGRVRLIPGSGHRGSCGE</sequence>
<evidence type="ECO:0000313" key="1">
    <source>
        <dbReference type="EMBL" id="RLV76272.1"/>
    </source>
</evidence>
<proteinExistence type="predicted"/>
<reference evidence="1 2" key="1">
    <citation type="journal article" date="2018" name="J. Biol. Chem.">
        <title>Discovery of the actinoplanic acid pathway in Streptomyces rapamycinicus reveals a genetically conserved synergism with rapamycin.</title>
        <authorList>
            <person name="Mrak P."/>
            <person name="Krastel P."/>
            <person name="Pivk Lukancic P."/>
            <person name="Tao J."/>
            <person name="Pistorius D."/>
            <person name="Moore C.M."/>
        </authorList>
    </citation>
    <scope>NUCLEOTIDE SEQUENCE [LARGE SCALE GENOMIC DNA]</scope>
    <source>
        <strain evidence="1 2">NRRL 5491</strain>
    </source>
</reference>
<name>A0A0A0N4Q2_STRRN</name>
<gene>
    <name evidence="1" type="ORF">D3C57_143640</name>
</gene>
<dbReference type="RefSeq" id="WP_020865052.1">
    <property type="nucleotide sequence ID" value="NC_022785.1"/>
</dbReference>
<dbReference type="KEGG" id="src:M271_00075"/>
<comment type="caution">
    <text evidence="1">The sequence shown here is derived from an EMBL/GenBank/DDBJ whole genome shotgun (WGS) entry which is preliminary data.</text>
</comment>
<dbReference type="HOGENOM" id="CLU_2182537_0_0_11"/>
<organism evidence="1 2">
    <name type="scientific">Streptomyces rapamycinicus (strain ATCC 29253 / DSM 41530 / NRRL 5491 / AYB-994)</name>
    <name type="common">Streptomyces hygroscopicus (strain ATCC 29253)</name>
    <dbReference type="NCBI Taxonomy" id="1343740"/>
    <lineage>
        <taxon>Bacteria</taxon>
        <taxon>Bacillati</taxon>
        <taxon>Actinomycetota</taxon>
        <taxon>Actinomycetes</taxon>
        <taxon>Kitasatosporales</taxon>
        <taxon>Streptomycetaceae</taxon>
        <taxon>Streptomyces</taxon>
        <taxon>Streptomyces violaceusniger group</taxon>
    </lineage>
</organism>
<dbReference type="eggNOG" id="COG3547">
    <property type="taxonomic scope" value="Bacteria"/>
</dbReference>
<dbReference type="EMBL" id="QYCY01000002">
    <property type="protein sequence ID" value="RLV76272.1"/>
    <property type="molecule type" value="Genomic_DNA"/>
</dbReference>
<accession>A0A0A0N4Q2</accession>
<protein>
    <submittedName>
        <fullName evidence="1">Uncharacterized protein</fullName>
    </submittedName>
</protein>
<dbReference type="Proteomes" id="UP000281594">
    <property type="component" value="Unassembled WGS sequence"/>
</dbReference>